<proteinExistence type="predicted"/>
<sequence length="80" mass="9465">MADKKRHNFEQLIYNKDLKKVPLVFRFLEVKKTDEIGELYMHVKFSSSIQLQTKSLNNYLDSVPMSNILIEDSDCNERVK</sequence>
<dbReference type="AlphaFoldDB" id="A0A133QIC8"/>
<dbReference type="STRING" id="28128.HMPREF3226_00626"/>
<organism evidence="1 2">
    <name type="scientific">Prevotella corporis</name>
    <dbReference type="NCBI Taxonomy" id="28128"/>
    <lineage>
        <taxon>Bacteria</taxon>
        <taxon>Pseudomonadati</taxon>
        <taxon>Bacteroidota</taxon>
        <taxon>Bacteroidia</taxon>
        <taxon>Bacteroidales</taxon>
        <taxon>Prevotellaceae</taxon>
        <taxon>Prevotella</taxon>
    </lineage>
</organism>
<accession>A0A133QIC8</accession>
<evidence type="ECO:0000313" key="1">
    <source>
        <dbReference type="EMBL" id="KXA42626.1"/>
    </source>
</evidence>
<dbReference type="OrthoDB" id="1074764at2"/>
<gene>
    <name evidence="1" type="ORF">HMPREF3226_00626</name>
</gene>
<evidence type="ECO:0000313" key="2">
    <source>
        <dbReference type="Proteomes" id="UP000070533"/>
    </source>
</evidence>
<reference evidence="2" key="1">
    <citation type="submission" date="2016-01" db="EMBL/GenBank/DDBJ databases">
        <authorList>
            <person name="Mitreva M."/>
            <person name="Pepin K.H."/>
            <person name="Mihindukulasuriya K.A."/>
            <person name="Fulton R."/>
            <person name="Fronick C."/>
            <person name="O'Laughlin M."/>
            <person name="Miner T."/>
            <person name="Herter B."/>
            <person name="Rosa B.A."/>
            <person name="Cordes M."/>
            <person name="Tomlinson C."/>
            <person name="Wollam A."/>
            <person name="Palsikar V.B."/>
            <person name="Mardis E.R."/>
            <person name="Wilson R.K."/>
        </authorList>
    </citation>
    <scope>NUCLEOTIDE SEQUENCE [LARGE SCALE GENOMIC DNA]</scope>
    <source>
        <strain evidence="2">MJR7716</strain>
    </source>
</reference>
<dbReference type="RefSeq" id="WP_004362754.1">
    <property type="nucleotide sequence ID" value="NZ_BAAAXP010000005.1"/>
</dbReference>
<dbReference type="Proteomes" id="UP000070533">
    <property type="component" value="Unassembled WGS sequence"/>
</dbReference>
<protein>
    <submittedName>
        <fullName evidence="1">Uncharacterized protein</fullName>
    </submittedName>
</protein>
<comment type="caution">
    <text evidence="1">The sequence shown here is derived from an EMBL/GenBank/DDBJ whole genome shotgun (WGS) entry which is preliminary data.</text>
</comment>
<name>A0A133QIC8_9BACT</name>
<keyword evidence="2" id="KW-1185">Reference proteome</keyword>
<dbReference type="EMBL" id="LRQG01000027">
    <property type="protein sequence ID" value="KXA42626.1"/>
    <property type="molecule type" value="Genomic_DNA"/>
</dbReference>